<gene>
    <name evidence="7" type="ORF">M9Y10_014480</name>
</gene>
<keyword evidence="4" id="KW-0862">Zinc</keyword>
<proteinExistence type="predicted"/>
<feature type="compositionally biased region" description="Low complexity" evidence="5">
    <location>
        <begin position="306"/>
        <end position="374"/>
    </location>
</feature>
<keyword evidence="1" id="KW-0479">Metal-binding</keyword>
<dbReference type="SUPFAM" id="SSF57850">
    <property type="entry name" value="RING/U-box"/>
    <property type="match status" value="1"/>
</dbReference>
<evidence type="ECO:0000256" key="2">
    <source>
        <dbReference type="ARBA" id="ARBA00022771"/>
    </source>
</evidence>
<dbReference type="CDD" id="cd20336">
    <property type="entry name" value="Rcat_RBR"/>
    <property type="match status" value="1"/>
</dbReference>
<name>A0ABR2KZN1_9EUKA</name>
<dbReference type="SMART" id="SM00647">
    <property type="entry name" value="IBR"/>
    <property type="match status" value="1"/>
</dbReference>
<evidence type="ECO:0000256" key="3">
    <source>
        <dbReference type="ARBA" id="ARBA00022786"/>
    </source>
</evidence>
<protein>
    <recommendedName>
        <fullName evidence="6">IBR domain-containing protein</fullName>
    </recommendedName>
</protein>
<feature type="domain" description="IBR" evidence="6">
    <location>
        <begin position="103"/>
        <end position="154"/>
    </location>
</feature>
<keyword evidence="8" id="KW-1185">Reference proteome</keyword>
<evidence type="ECO:0000256" key="4">
    <source>
        <dbReference type="ARBA" id="ARBA00022833"/>
    </source>
</evidence>
<sequence>MKKKNEGLDYIENAEIEDLKNKIKEGNDNEDLNYQIRKKENDHNLKHQQRQNNLELIDKEQNKYLESLRFLNNDYIQNNKISYKIKYMNVPDNVLTNATAETTEIFIERFTQKCPFCGVLIMKNDGCNHVTCQHCGESFCWACGEAWSNYHYNCRKNIKKINIKYGDDIIRNDNNNVRNDNNNVRNDNNNVRNDNNNVRNDNNNVRNDNNNARNDNNNARNDNNNARNDNNNARNDNNNARNDNNNARNGNNNARNDNNNARNDNNNVRNNNKNARNDNNSHGIFGFISNILYSFIWGSDNNNNNANNHNANNHNANNNANNNNANNNNANNNNANNNANNNNANNYNANNHNANNNNANNNNALFSSDNNNNNNDRDENKAFTLPPMNCLKKNKYLSWKNCIDGYNEMFHHKNNYENMNERLNEICDQLNIINYSEEEIEKIIRNYNDSKVILMYSYPLIYFLEEETNENLLFKERQNELKMAFDNFSNAIDNPRQDIKSLANRLETNLTNFIEEVNKRIN</sequence>
<keyword evidence="2" id="KW-0863">Zinc-finger</keyword>
<accession>A0ABR2KZN1</accession>
<reference evidence="7 8" key="1">
    <citation type="submission" date="2024-04" db="EMBL/GenBank/DDBJ databases">
        <title>Tritrichomonas musculus Genome.</title>
        <authorList>
            <person name="Alves-Ferreira E."/>
            <person name="Grigg M."/>
            <person name="Lorenzi H."/>
            <person name="Galac M."/>
        </authorList>
    </citation>
    <scope>NUCLEOTIDE SEQUENCE [LARGE SCALE GENOMIC DNA]</scope>
    <source>
        <strain evidence="7 8">EAF2021</strain>
    </source>
</reference>
<comment type="caution">
    <text evidence="7">The sequence shown here is derived from an EMBL/GenBank/DDBJ whole genome shotgun (WGS) entry which is preliminary data.</text>
</comment>
<organism evidence="7 8">
    <name type="scientific">Tritrichomonas musculus</name>
    <dbReference type="NCBI Taxonomy" id="1915356"/>
    <lineage>
        <taxon>Eukaryota</taxon>
        <taxon>Metamonada</taxon>
        <taxon>Parabasalia</taxon>
        <taxon>Tritrichomonadida</taxon>
        <taxon>Tritrichomonadidae</taxon>
        <taxon>Tritrichomonas</taxon>
    </lineage>
</organism>
<dbReference type="EMBL" id="JAPFFF010000002">
    <property type="protein sequence ID" value="KAK8896572.1"/>
    <property type="molecule type" value="Genomic_DNA"/>
</dbReference>
<evidence type="ECO:0000256" key="5">
    <source>
        <dbReference type="SAM" id="MobiDB-lite"/>
    </source>
</evidence>
<dbReference type="Proteomes" id="UP001470230">
    <property type="component" value="Unassembled WGS sequence"/>
</dbReference>
<evidence type="ECO:0000313" key="8">
    <source>
        <dbReference type="Proteomes" id="UP001470230"/>
    </source>
</evidence>
<evidence type="ECO:0000313" key="7">
    <source>
        <dbReference type="EMBL" id="KAK8896572.1"/>
    </source>
</evidence>
<dbReference type="InterPro" id="IPR002867">
    <property type="entry name" value="IBR_dom"/>
</dbReference>
<feature type="region of interest" description="Disordered" evidence="5">
    <location>
        <begin position="306"/>
        <end position="376"/>
    </location>
</feature>
<evidence type="ECO:0000259" key="6">
    <source>
        <dbReference type="SMART" id="SM00647"/>
    </source>
</evidence>
<dbReference type="Pfam" id="PF22191">
    <property type="entry name" value="IBR_1"/>
    <property type="match status" value="1"/>
</dbReference>
<dbReference type="Gene3D" id="1.20.120.1750">
    <property type="match status" value="1"/>
</dbReference>
<feature type="compositionally biased region" description="Low complexity" evidence="5">
    <location>
        <begin position="172"/>
        <end position="280"/>
    </location>
</feature>
<evidence type="ECO:0000256" key="1">
    <source>
        <dbReference type="ARBA" id="ARBA00022723"/>
    </source>
</evidence>
<feature type="region of interest" description="Disordered" evidence="5">
    <location>
        <begin position="170"/>
        <end position="280"/>
    </location>
</feature>
<keyword evidence="3" id="KW-0833">Ubl conjugation pathway</keyword>